<gene>
    <name evidence="11 15" type="primary">pepT</name>
    <name evidence="15" type="ORF">FQB35_10110</name>
</gene>
<dbReference type="Proteomes" id="UP000324646">
    <property type="component" value="Chromosome"/>
</dbReference>
<evidence type="ECO:0000256" key="13">
    <source>
        <dbReference type="PIRSR" id="PIRSR037215-2"/>
    </source>
</evidence>
<keyword evidence="8 11" id="KW-0378">Hydrolase</keyword>
<dbReference type="InterPro" id="IPR011650">
    <property type="entry name" value="Peptidase_M20_dimer"/>
</dbReference>
<keyword evidence="4 11" id="KW-0031">Aminopeptidase</keyword>
<keyword evidence="10 11" id="KW-0482">Metalloprotease</keyword>
<evidence type="ECO:0000256" key="5">
    <source>
        <dbReference type="ARBA" id="ARBA00022490"/>
    </source>
</evidence>
<dbReference type="SUPFAM" id="SSF53187">
    <property type="entry name" value="Zn-dependent exopeptidases"/>
    <property type="match status" value="1"/>
</dbReference>
<accession>A0A5C0SGX0</accession>
<evidence type="ECO:0000256" key="8">
    <source>
        <dbReference type="ARBA" id="ARBA00022801"/>
    </source>
</evidence>
<feature type="active site" evidence="11 12">
    <location>
        <position position="80"/>
    </location>
</feature>
<dbReference type="NCBIfam" id="NF003976">
    <property type="entry name" value="PRK05469.1"/>
    <property type="match status" value="1"/>
</dbReference>
<evidence type="ECO:0000256" key="1">
    <source>
        <dbReference type="ARBA" id="ARBA00000870"/>
    </source>
</evidence>
<dbReference type="FunFam" id="3.30.70.360:FF:000002">
    <property type="entry name" value="Peptidase T"/>
    <property type="match status" value="1"/>
</dbReference>
<feature type="binding site" evidence="11 13">
    <location>
        <position position="141"/>
    </location>
    <ligand>
        <name>Zn(2+)</name>
        <dbReference type="ChEBI" id="CHEBI:29105"/>
        <label>1</label>
    </ligand>
</feature>
<dbReference type="GO" id="GO:0005829">
    <property type="term" value="C:cytosol"/>
    <property type="evidence" value="ECO:0007669"/>
    <property type="project" value="TreeGrafter"/>
</dbReference>
<dbReference type="PANTHER" id="PTHR42994">
    <property type="entry name" value="PEPTIDASE T"/>
    <property type="match status" value="1"/>
</dbReference>
<reference evidence="15 16" key="1">
    <citation type="submission" date="2019-07" db="EMBL/GenBank/DDBJ databases">
        <title>Complete genome of Crassaminicella thermophila SY095.</title>
        <authorList>
            <person name="Li X."/>
        </authorList>
    </citation>
    <scope>NUCLEOTIDE SEQUENCE [LARGE SCALE GENOMIC DNA]</scope>
    <source>
        <strain evidence="15 16">SY095</strain>
    </source>
</reference>
<feature type="binding site" evidence="11 13">
    <location>
        <position position="78"/>
    </location>
    <ligand>
        <name>Zn(2+)</name>
        <dbReference type="ChEBI" id="CHEBI:29105"/>
        <label>1</label>
    </ligand>
</feature>
<dbReference type="GO" id="GO:0006508">
    <property type="term" value="P:proteolysis"/>
    <property type="evidence" value="ECO:0007669"/>
    <property type="project" value="UniProtKB-UniRule"/>
</dbReference>
<dbReference type="KEGG" id="crs:FQB35_10110"/>
<dbReference type="GO" id="GO:0043171">
    <property type="term" value="P:peptide catabolic process"/>
    <property type="evidence" value="ECO:0007669"/>
    <property type="project" value="UniProtKB-UniRule"/>
</dbReference>
<keyword evidence="7 11" id="KW-0479">Metal-binding</keyword>
<sequence length="407" mass="45781">MKKVVERFLKYVSYDTRSQEAAKTCPSSEKQLVFAKDLANELMDIGMQDVSVDENGYVMATLPSNIDHNVPTIGFIAHMDTSPDMIGENVNPQIVKNYDGGDIVLNKEKNIILSPNDFPELKKYIGQDLITTDGTTLLGADDKAGIAEIVTAMEYLLNNPNIKHGTVKVAFTPDEEIGKGANFFDVKKFGADFAYTIDGGEIGELEYENFNAAYASIEINGRNVHPGTAKNKMKNAILIGMELNAMLPDKEIPAYTEGYEGFYHLNEIEGNVEKASMYYIIRDHDYNKFEERKKKIRKIVDSLNDKYGKDTIVLEMKDQYYNMKEKIEPVMHIVETAKRAMEEVGVCPIIKPIRGGTDGARLSYMGLPCPNIFTGGHNFHGKYEYIPVNSMEKAVEVIFRIIKKFTK</sequence>
<dbReference type="EC" id="3.4.11.4" evidence="11"/>
<evidence type="ECO:0000313" key="16">
    <source>
        <dbReference type="Proteomes" id="UP000324646"/>
    </source>
</evidence>
<comment type="cofactor">
    <cofactor evidence="11 13">
        <name>Zn(2+)</name>
        <dbReference type="ChEBI" id="CHEBI:29105"/>
    </cofactor>
    <text evidence="11 13">Binds 2 Zn(2+) ions per subunit.</text>
</comment>
<evidence type="ECO:0000256" key="11">
    <source>
        <dbReference type="HAMAP-Rule" id="MF_00550"/>
    </source>
</evidence>
<dbReference type="SUPFAM" id="SSF55031">
    <property type="entry name" value="Bacterial exopeptidase dimerisation domain"/>
    <property type="match status" value="1"/>
</dbReference>
<keyword evidence="16" id="KW-1185">Reference proteome</keyword>
<dbReference type="Gene3D" id="3.30.70.360">
    <property type="match status" value="1"/>
</dbReference>
<dbReference type="NCBIfam" id="TIGR01882">
    <property type="entry name" value="peptidase-T"/>
    <property type="match status" value="1"/>
</dbReference>
<dbReference type="InterPro" id="IPR036264">
    <property type="entry name" value="Bact_exopeptidase_dim_dom"/>
</dbReference>
<keyword evidence="9 11" id="KW-0862">Zinc</keyword>
<dbReference type="InterPro" id="IPR010161">
    <property type="entry name" value="Peptidase_M20B"/>
</dbReference>
<keyword evidence="6 11" id="KW-0645">Protease</keyword>
<evidence type="ECO:0000259" key="14">
    <source>
        <dbReference type="Pfam" id="PF07687"/>
    </source>
</evidence>
<comment type="catalytic activity">
    <reaction evidence="1 11">
        <text>Release of the N-terminal residue from a tripeptide.</text>
        <dbReference type="EC" id="3.4.11.4"/>
    </reaction>
</comment>
<feature type="binding site" evidence="11 13">
    <location>
        <position position="198"/>
    </location>
    <ligand>
        <name>Zn(2+)</name>
        <dbReference type="ChEBI" id="CHEBI:29105"/>
        <label>1</label>
    </ligand>
</feature>
<dbReference type="EMBL" id="CP042243">
    <property type="protein sequence ID" value="QEK12654.1"/>
    <property type="molecule type" value="Genomic_DNA"/>
</dbReference>
<dbReference type="OrthoDB" id="9804934at2"/>
<evidence type="ECO:0000256" key="7">
    <source>
        <dbReference type="ARBA" id="ARBA00022723"/>
    </source>
</evidence>
<dbReference type="PROSITE" id="PS00758">
    <property type="entry name" value="ARGE_DAPE_CPG2_1"/>
    <property type="match status" value="1"/>
</dbReference>
<dbReference type="Pfam" id="PF07687">
    <property type="entry name" value="M20_dimer"/>
    <property type="match status" value="1"/>
</dbReference>
<evidence type="ECO:0000256" key="3">
    <source>
        <dbReference type="ARBA" id="ARBA00009692"/>
    </source>
</evidence>
<feature type="binding site" evidence="11 13">
    <location>
        <position position="141"/>
    </location>
    <ligand>
        <name>Zn(2+)</name>
        <dbReference type="ChEBI" id="CHEBI:29105"/>
        <label>2</label>
    </ligand>
</feature>
<dbReference type="CDD" id="cd03892">
    <property type="entry name" value="M20_peptT"/>
    <property type="match status" value="1"/>
</dbReference>
<evidence type="ECO:0000256" key="2">
    <source>
        <dbReference type="ARBA" id="ARBA00004496"/>
    </source>
</evidence>
<dbReference type="HAMAP" id="MF_00550">
    <property type="entry name" value="Aminopeptidase_M20"/>
    <property type="match status" value="1"/>
</dbReference>
<evidence type="ECO:0000313" key="15">
    <source>
        <dbReference type="EMBL" id="QEK12654.1"/>
    </source>
</evidence>
<feature type="active site" description="Proton acceptor" evidence="11 12">
    <location>
        <position position="175"/>
    </location>
</feature>
<dbReference type="GO" id="GO:0008237">
    <property type="term" value="F:metallopeptidase activity"/>
    <property type="evidence" value="ECO:0007669"/>
    <property type="project" value="UniProtKB-KW"/>
</dbReference>
<comment type="function">
    <text evidence="11">Cleaves the N-terminal amino acid of tripeptides.</text>
</comment>
<evidence type="ECO:0000256" key="9">
    <source>
        <dbReference type="ARBA" id="ARBA00022833"/>
    </source>
</evidence>
<feature type="binding site" evidence="11 13">
    <location>
        <position position="380"/>
    </location>
    <ligand>
        <name>Zn(2+)</name>
        <dbReference type="ChEBI" id="CHEBI:29105"/>
        <label>2</label>
    </ligand>
</feature>
<dbReference type="PANTHER" id="PTHR42994:SF1">
    <property type="entry name" value="PEPTIDASE T"/>
    <property type="match status" value="1"/>
</dbReference>
<dbReference type="PIRSF" id="PIRSF037215">
    <property type="entry name" value="Peptidase_M20B"/>
    <property type="match status" value="1"/>
</dbReference>
<dbReference type="GO" id="GO:0008270">
    <property type="term" value="F:zinc ion binding"/>
    <property type="evidence" value="ECO:0007669"/>
    <property type="project" value="UniProtKB-UniRule"/>
</dbReference>
<dbReference type="InterPro" id="IPR001261">
    <property type="entry name" value="ArgE/DapE_CS"/>
</dbReference>
<name>A0A5C0SGX0_CRATE</name>
<evidence type="ECO:0000256" key="6">
    <source>
        <dbReference type="ARBA" id="ARBA00022670"/>
    </source>
</evidence>
<dbReference type="NCBIfam" id="NF009920">
    <property type="entry name" value="PRK13381.1"/>
    <property type="match status" value="1"/>
</dbReference>
<dbReference type="PROSITE" id="PS00759">
    <property type="entry name" value="ARGE_DAPE_CPG2_2"/>
    <property type="match status" value="1"/>
</dbReference>
<evidence type="ECO:0000256" key="12">
    <source>
        <dbReference type="PIRSR" id="PIRSR037215-1"/>
    </source>
</evidence>
<keyword evidence="5 11" id="KW-0963">Cytoplasm</keyword>
<evidence type="ECO:0000256" key="4">
    <source>
        <dbReference type="ARBA" id="ARBA00022438"/>
    </source>
</evidence>
<dbReference type="Pfam" id="PF01546">
    <property type="entry name" value="Peptidase_M20"/>
    <property type="match status" value="1"/>
</dbReference>
<dbReference type="Gene3D" id="3.40.630.10">
    <property type="entry name" value="Zn peptidases"/>
    <property type="match status" value="1"/>
</dbReference>
<dbReference type="GO" id="GO:0045148">
    <property type="term" value="F:tripeptide aminopeptidase activity"/>
    <property type="evidence" value="ECO:0007669"/>
    <property type="project" value="UniProtKB-UniRule"/>
</dbReference>
<dbReference type="AlphaFoldDB" id="A0A5C0SGX0"/>
<proteinExistence type="inferred from homology"/>
<evidence type="ECO:0000256" key="10">
    <source>
        <dbReference type="ARBA" id="ARBA00023049"/>
    </source>
</evidence>
<protein>
    <recommendedName>
        <fullName evidence="11">Peptidase T</fullName>
        <ecNumber evidence="11">3.4.11.4</ecNumber>
    </recommendedName>
    <alternativeName>
        <fullName evidence="11">Aminotripeptidase</fullName>
        <shortName evidence="11">Tripeptidase</shortName>
    </alternativeName>
    <alternativeName>
        <fullName evidence="11">Tripeptide aminopeptidase</fullName>
    </alternativeName>
</protein>
<feature type="domain" description="Peptidase M20 dimerisation" evidence="14">
    <location>
        <begin position="207"/>
        <end position="308"/>
    </location>
</feature>
<feature type="binding site" evidence="11 13">
    <location>
        <position position="176"/>
    </location>
    <ligand>
        <name>Zn(2+)</name>
        <dbReference type="ChEBI" id="CHEBI:29105"/>
        <label>2</label>
    </ligand>
</feature>
<comment type="similarity">
    <text evidence="3 11">Belongs to the peptidase M20B family.</text>
</comment>
<dbReference type="RefSeq" id="WP_148809805.1">
    <property type="nucleotide sequence ID" value="NZ_CP042243.1"/>
</dbReference>
<comment type="subcellular location">
    <subcellularLocation>
        <location evidence="2 11">Cytoplasm</location>
    </subcellularLocation>
</comment>
<organism evidence="15 16">
    <name type="scientific">Crassaminicella thermophila</name>
    <dbReference type="NCBI Taxonomy" id="2599308"/>
    <lineage>
        <taxon>Bacteria</taxon>
        <taxon>Bacillati</taxon>
        <taxon>Bacillota</taxon>
        <taxon>Clostridia</taxon>
        <taxon>Eubacteriales</taxon>
        <taxon>Clostridiaceae</taxon>
        <taxon>Crassaminicella</taxon>
    </lineage>
</organism>
<dbReference type="InterPro" id="IPR002933">
    <property type="entry name" value="Peptidase_M20"/>
</dbReference>